<organism evidence="1">
    <name type="scientific">Amphimedon queenslandica</name>
    <name type="common">Sponge</name>
    <dbReference type="NCBI Taxonomy" id="400682"/>
    <lineage>
        <taxon>Eukaryota</taxon>
        <taxon>Metazoa</taxon>
        <taxon>Porifera</taxon>
        <taxon>Demospongiae</taxon>
        <taxon>Heteroscleromorpha</taxon>
        <taxon>Haplosclerida</taxon>
        <taxon>Niphatidae</taxon>
        <taxon>Amphimedon</taxon>
    </lineage>
</organism>
<dbReference type="AlphaFoldDB" id="A0A1X7V5D1"/>
<dbReference type="EnsemblMetazoa" id="Aqu2.1.35034_001">
    <property type="protein sequence ID" value="Aqu2.1.35034_001"/>
    <property type="gene ID" value="Aqu2.1.35034"/>
</dbReference>
<protein>
    <submittedName>
        <fullName evidence="1">Uncharacterized protein</fullName>
    </submittedName>
</protein>
<accession>A0A1X7V5D1</accession>
<sequence length="42" mass="5089">MLCQYIMMLNFKRLQIQKLYKELNKTPGLINYQLGYTVQVYS</sequence>
<evidence type="ECO:0000313" key="1">
    <source>
        <dbReference type="EnsemblMetazoa" id="Aqu2.1.35034_001"/>
    </source>
</evidence>
<proteinExistence type="predicted"/>
<reference evidence="1" key="1">
    <citation type="submission" date="2017-05" db="UniProtKB">
        <authorList>
            <consortium name="EnsemblMetazoa"/>
        </authorList>
    </citation>
    <scope>IDENTIFICATION</scope>
</reference>
<name>A0A1X7V5D1_AMPQE</name>
<dbReference type="InParanoid" id="A0A1X7V5D1"/>